<dbReference type="Proteomes" id="UP000039021">
    <property type="component" value="Unassembled WGS sequence"/>
</dbReference>
<dbReference type="Proteomes" id="UP000039217">
    <property type="component" value="Unassembled WGS sequence"/>
</dbReference>
<evidence type="ECO:0000313" key="9">
    <source>
        <dbReference type="EMBL" id="COX74213.1"/>
    </source>
</evidence>
<dbReference type="EMBL" id="CFOE01001044">
    <property type="protein sequence ID" value="CFE47638.1"/>
    <property type="molecule type" value="Genomic_DNA"/>
</dbReference>
<evidence type="ECO:0000256" key="1">
    <source>
        <dbReference type="SAM" id="MobiDB-lite"/>
    </source>
</evidence>
<reference evidence="8" key="3">
    <citation type="submission" date="2015-03" db="EMBL/GenBank/DDBJ databases">
        <authorList>
            <person name="Murphy D."/>
        </authorList>
    </citation>
    <scope>NUCLEOTIDE SEQUENCE [LARGE SCALE GENOMIC DNA]</scope>
    <source>
        <strain evidence="8">K00500041</strain>
    </source>
</reference>
<evidence type="ECO:0000313" key="8">
    <source>
        <dbReference type="EMBL" id="COX58487.1"/>
    </source>
</evidence>
<evidence type="ECO:0000313" key="4">
    <source>
        <dbReference type="EMBL" id="CFR82056.1"/>
    </source>
</evidence>
<evidence type="ECO:0000313" key="15">
    <source>
        <dbReference type="Proteomes" id="UP000046947"/>
    </source>
</evidence>
<reference evidence="9" key="1">
    <citation type="submission" date="2015-03" db="EMBL/GenBank/DDBJ databases">
        <authorList>
            <consortium name="Pathogen Informatics"/>
            <person name="Murphy D."/>
        </authorList>
    </citation>
    <scope>NUCLEOTIDE SEQUENCE</scope>
    <source>
        <strain evidence="9">N09902308</strain>
    </source>
</reference>
<organism evidence="8 10">
    <name type="scientific">Mycobacterium tuberculosis</name>
    <dbReference type="NCBI Taxonomy" id="1773"/>
    <lineage>
        <taxon>Bacteria</taxon>
        <taxon>Bacillati</taxon>
        <taxon>Actinomycetota</taxon>
        <taxon>Actinomycetes</taxon>
        <taxon>Mycobacteriales</taxon>
        <taxon>Mycobacteriaceae</taxon>
        <taxon>Mycobacterium</taxon>
        <taxon>Mycobacterium tuberculosis complex</taxon>
    </lineage>
</organism>
<evidence type="ECO:0000313" key="10">
    <source>
        <dbReference type="Proteomes" id="UP000038802"/>
    </source>
</evidence>
<feature type="region of interest" description="Disordered" evidence="1">
    <location>
        <begin position="1"/>
        <end position="24"/>
    </location>
</feature>
<evidence type="ECO:0000313" key="6">
    <source>
        <dbReference type="EMBL" id="CNV49093.1"/>
    </source>
</evidence>
<dbReference type="EMBL" id="CSBK01000674">
    <property type="protein sequence ID" value="COX74213.1"/>
    <property type="molecule type" value="Genomic_DNA"/>
</dbReference>
<dbReference type="AlphaFoldDB" id="A0A0T9G3D2"/>
<evidence type="ECO:0000313" key="2">
    <source>
        <dbReference type="EMBL" id="CFE47638.1"/>
    </source>
</evidence>
<dbReference type="Proteomes" id="UP000046680">
    <property type="component" value="Unassembled WGS sequence"/>
</dbReference>
<dbReference type="EMBL" id="CSAE01001393">
    <property type="protein sequence ID" value="COX58487.1"/>
    <property type="molecule type" value="Genomic_DNA"/>
</dbReference>
<evidence type="ECO:0000313" key="3">
    <source>
        <dbReference type="EMBL" id="CFE81609.1"/>
    </source>
</evidence>
<dbReference type="EMBL" id="CGCX01000704">
    <property type="protein sequence ID" value="CFR82056.1"/>
    <property type="molecule type" value="Genomic_DNA"/>
</dbReference>
<evidence type="ECO:0000313" key="11">
    <source>
        <dbReference type="Proteomes" id="UP000039021"/>
    </source>
</evidence>
<sequence>MTNGTLRTTSTRSSLARCSSSPRSTALGACLGTVDNNTVLPVFCDPASPAAAWQGTVMFKSVAT</sequence>
<protein>
    <submittedName>
        <fullName evidence="8">Uncharacterized protein</fullName>
    </submittedName>
</protein>
<reference evidence="10 11" key="2">
    <citation type="submission" date="2015-03" db="EMBL/GenBank/DDBJ databases">
        <authorList>
            <consortium name="Pathogen Informatics"/>
        </authorList>
    </citation>
    <scope>NUCLEOTIDE SEQUENCE [LARGE SCALE GENOMIC DNA]</scope>
    <source>
        <strain evidence="5 17">Bir 185</strain>
        <strain evidence="4 14">C09601061</strain>
        <strain evidence="6 12">D00501624</strain>
        <strain evidence="7 13">G09801536</strain>
        <strain evidence="2 16">G09901357</strain>
        <strain evidence="3 15">H09601792</strain>
        <strain evidence="10">K00500041</strain>
        <strain evidence="11">N09902308</strain>
    </source>
</reference>
<dbReference type="Proteomes" id="UP000046947">
    <property type="component" value="Unassembled WGS sequence"/>
</dbReference>
<evidence type="ECO:0000313" key="5">
    <source>
        <dbReference type="EMBL" id="CKR12427.1"/>
    </source>
</evidence>
<dbReference type="Proteomes" id="UP000038802">
    <property type="component" value="Unassembled WGS sequence"/>
</dbReference>
<dbReference type="EMBL" id="CFOH01001217">
    <property type="protein sequence ID" value="CFE81609.1"/>
    <property type="molecule type" value="Genomic_DNA"/>
</dbReference>
<dbReference type="Proteomes" id="UP000050164">
    <property type="component" value="Unassembled WGS sequence"/>
</dbReference>
<dbReference type="Proteomes" id="UP000048289">
    <property type="component" value="Unassembled WGS sequence"/>
</dbReference>
<proteinExistence type="predicted"/>
<evidence type="ECO:0000313" key="12">
    <source>
        <dbReference type="Proteomes" id="UP000039217"/>
    </source>
</evidence>
<evidence type="ECO:0000313" key="14">
    <source>
        <dbReference type="Proteomes" id="UP000046680"/>
    </source>
</evidence>
<dbReference type="EMBL" id="CQQC01000901">
    <property type="protein sequence ID" value="CNV49093.1"/>
    <property type="molecule type" value="Genomic_DNA"/>
</dbReference>
<evidence type="ECO:0000313" key="17">
    <source>
        <dbReference type="Proteomes" id="UP000050164"/>
    </source>
</evidence>
<dbReference type="EMBL" id="CNFT01000112">
    <property type="protein sequence ID" value="CKR12427.1"/>
    <property type="molecule type" value="Genomic_DNA"/>
</dbReference>
<accession>A0A0T9G3D2</accession>
<dbReference type="Proteomes" id="UP000045842">
    <property type="component" value="Unassembled WGS sequence"/>
</dbReference>
<name>A0A0T9G3D2_MYCTX</name>
<gene>
    <name evidence="4" type="ORF">ERS007657_02009</name>
    <name evidence="6" type="ORF">ERS007661_02520</name>
    <name evidence="7" type="ORF">ERS007679_04172</name>
    <name evidence="2" type="ORF">ERS007681_04383</name>
    <name evidence="3" type="ORF">ERS007688_04311</name>
    <name evidence="8" type="ORF">ERS007703_05359</name>
    <name evidence="9" type="ORF">ERS007739_01669</name>
    <name evidence="5" type="ORF">ERS027659_00759</name>
</gene>
<evidence type="ECO:0000313" key="7">
    <source>
        <dbReference type="EMBL" id="COW68488.1"/>
    </source>
</evidence>
<dbReference type="EMBL" id="CSAD01000960">
    <property type="protein sequence ID" value="COW68488.1"/>
    <property type="molecule type" value="Genomic_DNA"/>
</dbReference>
<evidence type="ECO:0000313" key="13">
    <source>
        <dbReference type="Proteomes" id="UP000045842"/>
    </source>
</evidence>
<evidence type="ECO:0000313" key="16">
    <source>
        <dbReference type="Proteomes" id="UP000048289"/>
    </source>
</evidence>